<feature type="transmembrane region" description="Helical" evidence="6">
    <location>
        <begin position="145"/>
        <end position="164"/>
    </location>
</feature>
<dbReference type="Gene3D" id="1.20.1530.10">
    <property type="entry name" value="Na+/H+ antiporter like domain"/>
    <property type="match status" value="1"/>
</dbReference>
<keyword evidence="6" id="KW-0050">Antiport</keyword>
<dbReference type="HAMAP" id="MF_01844">
    <property type="entry name" value="NhaA"/>
    <property type="match status" value="1"/>
</dbReference>
<dbReference type="GO" id="GO:0006885">
    <property type="term" value="P:regulation of pH"/>
    <property type="evidence" value="ECO:0007669"/>
    <property type="project" value="UniProtKB-UniRule"/>
</dbReference>
<evidence type="ECO:0000256" key="3">
    <source>
        <dbReference type="ARBA" id="ARBA00022692"/>
    </source>
</evidence>
<comment type="similarity">
    <text evidence="6">Belongs to the NhaA Na(+)/H(+) (TC 2.A.33) antiporter family.</text>
</comment>
<keyword evidence="6" id="KW-0915">Sodium</keyword>
<evidence type="ECO:0000256" key="6">
    <source>
        <dbReference type="HAMAP-Rule" id="MF_01844"/>
    </source>
</evidence>
<dbReference type="NCBIfam" id="TIGR00773">
    <property type="entry name" value="NhaA"/>
    <property type="match status" value="1"/>
</dbReference>
<evidence type="ECO:0000256" key="4">
    <source>
        <dbReference type="ARBA" id="ARBA00022989"/>
    </source>
</evidence>
<comment type="subcellular location">
    <subcellularLocation>
        <location evidence="1">Cell inner membrane</location>
        <topology evidence="1">Multi-pass membrane protein</topology>
    </subcellularLocation>
    <subcellularLocation>
        <location evidence="6">Cell membrane</location>
        <topology evidence="6">Multi-pass membrane protein</topology>
    </subcellularLocation>
</comment>
<comment type="caution">
    <text evidence="7">The sequence shown here is derived from an EMBL/GenBank/DDBJ whole genome shotgun (WGS) entry which is preliminary data.</text>
</comment>
<keyword evidence="3 6" id="KW-0812">Transmembrane</keyword>
<keyword evidence="6" id="KW-0739">Sodium transport</keyword>
<dbReference type="Pfam" id="PF06965">
    <property type="entry name" value="Na_H_antiport_1"/>
    <property type="match status" value="1"/>
</dbReference>
<comment type="catalytic activity">
    <reaction evidence="6">
        <text>Na(+)(in) + 2 H(+)(out) = Na(+)(out) + 2 H(+)(in)</text>
        <dbReference type="Rhea" id="RHEA:29251"/>
        <dbReference type="ChEBI" id="CHEBI:15378"/>
        <dbReference type="ChEBI" id="CHEBI:29101"/>
    </reaction>
</comment>
<evidence type="ECO:0000256" key="5">
    <source>
        <dbReference type="ARBA" id="ARBA00023136"/>
    </source>
</evidence>
<dbReference type="Proteomes" id="UP000807825">
    <property type="component" value="Unassembled WGS sequence"/>
</dbReference>
<feature type="transmembrane region" description="Helical" evidence="6">
    <location>
        <begin position="322"/>
        <end position="343"/>
    </location>
</feature>
<keyword evidence="2 6" id="KW-1003">Cell membrane</keyword>
<feature type="transmembrane region" description="Helical" evidence="6">
    <location>
        <begin position="79"/>
        <end position="99"/>
    </location>
</feature>
<dbReference type="AlphaFoldDB" id="A0A9D6Z3H7"/>
<dbReference type="PANTHER" id="PTHR30341:SF0">
    <property type="entry name" value="NA(+)_H(+) ANTIPORTER NHAA"/>
    <property type="match status" value="1"/>
</dbReference>
<evidence type="ECO:0000256" key="1">
    <source>
        <dbReference type="ARBA" id="ARBA00004429"/>
    </source>
</evidence>
<evidence type="ECO:0000313" key="7">
    <source>
        <dbReference type="EMBL" id="MBI5249612.1"/>
    </source>
</evidence>
<dbReference type="EMBL" id="JACRDE010000242">
    <property type="protein sequence ID" value="MBI5249612.1"/>
    <property type="molecule type" value="Genomic_DNA"/>
</dbReference>
<gene>
    <name evidence="6 7" type="primary">nhaA</name>
    <name evidence="7" type="ORF">HY912_08965</name>
</gene>
<accession>A0A9D6Z3H7</accession>
<organism evidence="7 8">
    <name type="scientific">Desulfomonile tiedjei</name>
    <dbReference type="NCBI Taxonomy" id="2358"/>
    <lineage>
        <taxon>Bacteria</taxon>
        <taxon>Pseudomonadati</taxon>
        <taxon>Thermodesulfobacteriota</taxon>
        <taxon>Desulfomonilia</taxon>
        <taxon>Desulfomonilales</taxon>
        <taxon>Desulfomonilaceae</taxon>
        <taxon>Desulfomonile</taxon>
    </lineage>
</organism>
<name>A0A9D6Z3H7_9BACT</name>
<dbReference type="PANTHER" id="PTHR30341">
    <property type="entry name" value="SODIUM ION/PROTON ANTIPORTER NHAA-RELATED"/>
    <property type="match status" value="1"/>
</dbReference>
<reference evidence="7" key="1">
    <citation type="submission" date="2020-07" db="EMBL/GenBank/DDBJ databases">
        <title>Huge and variable diversity of episymbiotic CPR bacteria and DPANN archaea in groundwater ecosystems.</title>
        <authorList>
            <person name="He C.Y."/>
            <person name="Keren R."/>
            <person name="Whittaker M."/>
            <person name="Farag I.F."/>
            <person name="Doudna J."/>
            <person name="Cate J.H.D."/>
            <person name="Banfield J.F."/>
        </authorList>
    </citation>
    <scope>NUCLEOTIDE SEQUENCE</scope>
    <source>
        <strain evidence="7">NC_groundwater_1664_Pr3_B-0.1um_52_9</strain>
    </source>
</reference>
<feature type="transmembrane region" description="Helical" evidence="6">
    <location>
        <begin position="111"/>
        <end position="133"/>
    </location>
</feature>
<dbReference type="InterPro" id="IPR023171">
    <property type="entry name" value="Na/H_antiporter_dom_sf"/>
</dbReference>
<comment type="function">
    <text evidence="6">Na(+)/H(+) antiporter that extrudes sodium in exchange for external protons.</text>
</comment>
<feature type="transmembrane region" description="Helical" evidence="6">
    <location>
        <begin position="393"/>
        <end position="414"/>
    </location>
</feature>
<feature type="transmembrane region" description="Helical" evidence="6">
    <location>
        <begin position="426"/>
        <end position="447"/>
    </location>
</feature>
<feature type="transmembrane region" description="Helical" evidence="6">
    <location>
        <begin position="355"/>
        <end position="377"/>
    </location>
</feature>
<keyword evidence="4 6" id="KW-1133">Transmembrane helix</keyword>
<dbReference type="InterPro" id="IPR004670">
    <property type="entry name" value="NhaA"/>
</dbReference>
<protein>
    <recommendedName>
        <fullName evidence="6">Na(+)/H(+) antiporter NhaA</fullName>
    </recommendedName>
    <alternativeName>
        <fullName evidence="6">Sodium/proton antiporter NhaA</fullName>
    </alternativeName>
</protein>
<feature type="transmembrane region" description="Helical" evidence="6">
    <location>
        <begin position="171"/>
        <end position="196"/>
    </location>
</feature>
<feature type="transmembrane region" description="Helical" evidence="6">
    <location>
        <begin position="25"/>
        <end position="50"/>
    </location>
</feature>
<evidence type="ECO:0000256" key="2">
    <source>
        <dbReference type="ARBA" id="ARBA00022475"/>
    </source>
</evidence>
<feature type="transmembrane region" description="Helical" evidence="6">
    <location>
        <begin position="202"/>
        <end position="221"/>
    </location>
</feature>
<keyword evidence="6" id="KW-0406">Ion transport</keyword>
<feature type="transmembrane region" description="Helical" evidence="6">
    <location>
        <begin position="233"/>
        <end position="256"/>
    </location>
</feature>
<dbReference type="GO" id="GO:0005886">
    <property type="term" value="C:plasma membrane"/>
    <property type="evidence" value="ECO:0007669"/>
    <property type="project" value="UniProtKB-SubCell"/>
</dbReference>
<proteinExistence type="inferred from homology"/>
<keyword evidence="5 6" id="KW-0472">Membrane</keyword>
<evidence type="ECO:0000313" key="8">
    <source>
        <dbReference type="Proteomes" id="UP000807825"/>
    </source>
</evidence>
<dbReference type="GO" id="GO:0015385">
    <property type="term" value="F:sodium:proton antiporter activity"/>
    <property type="evidence" value="ECO:0007669"/>
    <property type="project" value="UniProtKB-UniRule"/>
</dbReference>
<sequence>MNPNFLQRRIYDRGESLGKLLARPFYTFASLEAAGGILILLAAACALIWVNSGLTELYEHLWNIHASIGVNGFVLDHSLHFWINDGLMAVFFFVVGLEIKREILVGELTSFRKAALPVAGAVGGMVVPALIYLAFNQADQPVKGWGIPMATDIAFVMGAITLLGPRAPHSLGVFLAALAIADDLGAVLVIALFYTANISADHLALAAILLLIMVVVNFLGFRRPLPYVILGAFVWLFVHLSGVHSTVAGVLVAMTFPARSRYDTDTFLGRVRRVLEDFECGGKCGYSMYTNEEHQSAVRKLESLCVSVDPPLQRVEHLMHPWAVFLIMPLFALANAGVTLDWSTIKDSFQNPISLGIMLGLFFGKQIGVTLAAWLAARSGLAELPRGVTFRQIYGGSVLCGIGFTMSLFIASLAFDASSLLDTAKVGIFVGSLVSFVVGYVILYVGSSGAWGTSDSK</sequence>
<keyword evidence="6" id="KW-0813">Transport</keyword>